<proteinExistence type="predicted"/>
<protein>
    <submittedName>
        <fullName evidence="1">Uncharacterized protein</fullName>
    </submittedName>
</protein>
<evidence type="ECO:0000313" key="3">
    <source>
        <dbReference type="Proteomes" id="UP000693946"/>
    </source>
</evidence>
<evidence type="ECO:0000313" key="1">
    <source>
        <dbReference type="EMBL" id="KAG7500299.1"/>
    </source>
</evidence>
<dbReference type="Proteomes" id="UP000693946">
    <property type="component" value="Linkage Group LG16"/>
</dbReference>
<evidence type="ECO:0000313" key="2">
    <source>
        <dbReference type="EMBL" id="KAG7510222.1"/>
    </source>
</evidence>
<sequence>MVHNEATKSREKRDNRDEMALVLVFKGFKVFDSVSSGSLQNLATKDVATEAIQSSLLSAKDLGQEKVNSFIEKRMIVPEDKDKPEVPIHATLHKSKAKTFASLYEVAKNPKIKDNRTVIKADRNILKRLVTAYEAGRPVDLPAVLKHELLPVPISLAEMNGTLRTGNKSVLVNKLTEDIVCPEAIELPDMSSCLIIDGQALVVALGKPDKAVTFGDLADTFVRAVLKAGCYY</sequence>
<reference evidence="1 3" key="1">
    <citation type="journal article" date="2021" name="Sci. Rep.">
        <title>Chromosome anchoring in Senegalese sole (Solea senegalensis) reveals sex-associated markers and genome rearrangements in flatfish.</title>
        <authorList>
            <person name="Guerrero-Cozar I."/>
            <person name="Gomez-Garrido J."/>
            <person name="Berbel C."/>
            <person name="Martinez-Blanch J.F."/>
            <person name="Alioto T."/>
            <person name="Claros M.G."/>
            <person name="Gagnaire P.A."/>
            <person name="Manchado M."/>
        </authorList>
    </citation>
    <scope>NUCLEOTIDE SEQUENCE [LARGE SCALE GENOMIC DNA]</scope>
    <source>
        <strain evidence="1">Sse05_10M</strain>
    </source>
</reference>
<keyword evidence="3" id="KW-1185">Reference proteome</keyword>
<dbReference type="PANTHER" id="PTHR46704">
    <property type="entry name" value="CXC DOMAIN-CONTAINING PROTEIN-RELATED"/>
    <property type="match status" value="1"/>
</dbReference>
<reference evidence="1" key="2">
    <citation type="submission" date="2021-03" db="EMBL/GenBank/DDBJ databases">
        <authorList>
            <person name="Guerrero-Cozar I."/>
            <person name="Gomez-Garrido J."/>
            <person name="Berbel C."/>
            <person name="Martinez-Blanch J.F."/>
            <person name="Alioto T."/>
            <person name="Claros M.G."/>
            <person name="Gagnaire P.A."/>
            <person name="Manchado M."/>
        </authorList>
    </citation>
    <scope>NUCLEOTIDE SEQUENCE</scope>
    <source>
        <strain evidence="1">Sse05_10M</strain>
        <tissue evidence="1">Blood</tissue>
    </source>
</reference>
<gene>
    <name evidence="1" type="ORF">JOB18_014452</name>
    <name evidence="2" type="ORF">JOB18_016414</name>
</gene>
<accession>A0AAV6R716</accession>
<dbReference type="EMBL" id="JAGKHQ010000008">
    <property type="protein sequence ID" value="KAG7510222.1"/>
    <property type="molecule type" value="Genomic_DNA"/>
</dbReference>
<dbReference type="AlphaFoldDB" id="A0AAV6R716"/>
<dbReference type="Proteomes" id="UP000693946">
    <property type="component" value="Linkage Group LG20"/>
</dbReference>
<name>A0AAV6R716_SOLSE</name>
<organism evidence="1 3">
    <name type="scientific">Solea senegalensis</name>
    <name type="common">Senegalese sole</name>
    <dbReference type="NCBI Taxonomy" id="28829"/>
    <lineage>
        <taxon>Eukaryota</taxon>
        <taxon>Metazoa</taxon>
        <taxon>Chordata</taxon>
        <taxon>Craniata</taxon>
        <taxon>Vertebrata</taxon>
        <taxon>Euteleostomi</taxon>
        <taxon>Actinopterygii</taxon>
        <taxon>Neopterygii</taxon>
        <taxon>Teleostei</taxon>
        <taxon>Neoteleostei</taxon>
        <taxon>Acanthomorphata</taxon>
        <taxon>Carangaria</taxon>
        <taxon>Pleuronectiformes</taxon>
        <taxon>Pleuronectoidei</taxon>
        <taxon>Soleidae</taxon>
        <taxon>Solea</taxon>
    </lineage>
</organism>
<dbReference type="PANTHER" id="PTHR46704:SF1">
    <property type="entry name" value="TELOMERE LENGTH REGULATION PROTEIN TEL2 HOMOLOG"/>
    <property type="match status" value="1"/>
</dbReference>
<dbReference type="EMBL" id="JAGKHQ010000013">
    <property type="protein sequence ID" value="KAG7500299.1"/>
    <property type="molecule type" value="Genomic_DNA"/>
</dbReference>
<comment type="caution">
    <text evidence="1">The sequence shown here is derived from an EMBL/GenBank/DDBJ whole genome shotgun (WGS) entry which is preliminary data.</text>
</comment>